<dbReference type="EMBL" id="GL996528">
    <property type="protein sequence ID" value="EGV60427.1"/>
    <property type="molecule type" value="Genomic_DNA"/>
</dbReference>
<keyword evidence="2" id="KW-1185">Reference proteome</keyword>
<dbReference type="Pfam" id="PF08700">
    <property type="entry name" value="VPS51_Exo84_N"/>
    <property type="match status" value="1"/>
</dbReference>
<evidence type="ECO:0000313" key="2">
    <source>
        <dbReference type="Proteomes" id="UP000000707"/>
    </source>
</evidence>
<proteinExistence type="predicted"/>
<dbReference type="eggNOG" id="ENOG502SWM7">
    <property type="taxonomic scope" value="Eukaryota"/>
</dbReference>
<gene>
    <name evidence="1" type="ORF">CANTEDRAFT_95879</name>
</gene>
<protein>
    <submittedName>
        <fullName evidence="1">Uncharacterized protein</fullName>
    </submittedName>
</protein>
<dbReference type="Proteomes" id="UP000000707">
    <property type="component" value="Unassembled WGS sequence"/>
</dbReference>
<sequence>MSIVNGRSSSISSAGDKGPFMEDYSAYSVEELFQKFSIKDIQGVNQRYKQDALTAKHQLQNLVSEKYRDLISISDGIDEKCQRLELSLSNFAFKPANFVKFNSDSYSKLSYSMISEEHQQLKTAQKLTVLNDMIYDVLLGFDLKLQKRKFHQSPVVHTSKLIYYSKVYFTLESNFKNEIKSNSLLNSCFHSMKQNFNDFLKEQISCFNKSSNSFIQDSDKFEANQSFDINNIFSKTSLNLMDENEEFELDESVGESNDNPVDYVGELTETYDSNTLPIINYLVSYIILNTEGSSVSRSSVLFEFLQFRFDYLSSILTSMHVDSTNYDRVNFLNIFVFIENTFGYAANYFENQDFKNGLVKQLTKVTRNWSLGFDQYHNSKTSQRFNIDPITVKLPPSSLKDLKDVKRKFVDLIVSFFKELPVDKTVEVKASIHNLVFFKNLLISVKRIDIQCSELGFKSQITRLIAEDDENILVKILSMIISNVEESYKNHLSLISDKKDISLYGILTRGLSRTLPQSSTKEMSLFTTEFVDLISSNLTQYSDLITEASRNPTFSFRGPEEDVTKSIEGWFENNTKFLLLLETKEEPKFKFDLVELTSYLAKPLDETGVEVQWGKFSRKRMMDEFSGLTASLEKMFWTNIDEFICRISTLASENIEGKNIANIYAITKCLIMLKQNILLSTDDKVTVNERVDKINAGIEQCSNYIVETIPTLVDESSISFFDQFEAVFESILNTEESAIENFPSTPSLKLSALMFHLSTQFMNPNSSSYEKDYQNGILFIDNNNNIFANKKNEFINNILIPKAYEVILGKDIKLSKALAHLIYSNIVYLACFTSNTPNVPLDEIKSIADFEINDIDFKEISKSILEFYTASKNSYYPLNA</sequence>
<reference evidence="1 2" key="1">
    <citation type="journal article" date="2011" name="Proc. Natl. Acad. Sci. U.S.A.">
        <title>Comparative genomics of xylose-fermenting fungi for enhanced biofuel production.</title>
        <authorList>
            <person name="Wohlbach D.J."/>
            <person name="Kuo A."/>
            <person name="Sato T.K."/>
            <person name="Potts K.M."/>
            <person name="Salamov A.A."/>
            <person name="LaButti K.M."/>
            <person name="Sun H."/>
            <person name="Clum A."/>
            <person name="Pangilinan J.L."/>
            <person name="Lindquist E.A."/>
            <person name="Lucas S."/>
            <person name="Lapidus A."/>
            <person name="Jin M."/>
            <person name="Gunawan C."/>
            <person name="Balan V."/>
            <person name="Dale B.E."/>
            <person name="Jeffries T.W."/>
            <person name="Zinkel R."/>
            <person name="Barry K.W."/>
            <person name="Grigoriev I.V."/>
            <person name="Gasch A.P."/>
        </authorList>
    </citation>
    <scope>NUCLEOTIDE SEQUENCE [LARGE SCALE GENOMIC DNA]</scope>
    <source>
        <strain evidence="2">ATCC 10573 / BCRC 21748 / CBS 615 / JCM 9827 / NBRC 10315 / NRRL Y-1498 / VKM Y-70</strain>
    </source>
</reference>
<dbReference type="AlphaFoldDB" id="G3BE07"/>
<dbReference type="GeneID" id="18250555"/>
<name>G3BE07_CANTC</name>
<dbReference type="STRING" id="590646.G3BE07"/>
<dbReference type="KEGG" id="cten:18250555"/>
<organism evidence="2">
    <name type="scientific">Candida tenuis (strain ATCC 10573 / BCRC 21748 / CBS 615 / JCM 9827 / NBRC 10315 / NRRL Y-1498 / VKM Y-70)</name>
    <name type="common">Yeast</name>
    <name type="synonym">Yamadazyma tenuis</name>
    <dbReference type="NCBI Taxonomy" id="590646"/>
    <lineage>
        <taxon>Eukaryota</taxon>
        <taxon>Fungi</taxon>
        <taxon>Dikarya</taxon>
        <taxon>Ascomycota</taxon>
        <taxon>Saccharomycotina</taxon>
        <taxon>Pichiomycetes</taxon>
        <taxon>Debaryomycetaceae</taxon>
        <taxon>Yamadazyma</taxon>
    </lineage>
</organism>
<dbReference type="HOGENOM" id="CLU_319848_0_0_1"/>
<dbReference type="RefSeq" id="XP_006689641.1">
    <property type="nucleotide sequence ID" value="XM_006689578.1"/>
</dbReference>
<evidence type="ECO:0000313" key="1">
    <source>
        <dbReference type="EMBL" id="EGV60427.1"/>
    </source>
</evidence>
<accession>G3BE07</accession>
<dbReference type="OrthoDB" id="46189at2759"/>